<comment type="caution">
    <text evidence="1">The sequence shown here is derived from an EMBL/GenBank/DDBJ whole genome shotgun (WGS) entry which is preliminary data.</text>
</comment>
<protein>
    <submittedName>
        <fullName evidence="1">Uncharacterized protein</fullName>
    </submittedName>
</protein>
<reference evidence="1 2" key="1">
    <citation type="submission" date="2016-03" db="EMBL/GenBank/DDBJ databases">
        <title>Spore heat resistance.</title>
        <authorList>
            <person name="Boekhorst J."/>
            <person name="Berendsen E.M."/>
            <person name="Wells-Bennik M.H."/>
            <person name="Kuipers O.P."/>
        </authorList>
    </citation>
    <scope>NUCLEOTIDE SEQUENCE [LARGE SCALE GENOMIC DNA]</scope>
    <source>
        <strain evidence="1 2">AF16</strain>
    </source>
</reference>
<evidence type="ECO:0000313" key="1">
    <source>
        <dbReference type="EMBL" id="OAO81558.1"/>
    </source>
</evidence>
<dbReference type="Proteomes" id="UP000078336">
    <property type="component" value="Unassembled WGS sequence"/>
</dbReference>
<dbReference type="EMBL" id="LUCQ01000049">
    <property type="protein sequence ID" value="OAO81558.1"/>
    <property type="molecule type" value="Genomic_DNA"/>
</dbReference>
<sequence>MTLQASRRQLLSGSKKRTKKYLSKKMFVFNIDFIGVDC</sequence>
<organism evidence="1 2">
    <name type="scientific">Anoxybacillus flavithermus</name>
    <dbReference type="NCBI Taxonomy" id="33934"/>
    <lineage>
        <taxon>Bacteria</taxon>
        <taxon>Bacillati</taxon>
        <taxon>Bacillota</taxon>
        <taxon>Bacilli</taxon>
        <taxon>Bacillales</taxon>
        <taxon>Anoxybacillaceae</taxon>
        <taxon>Anoxybacillus</taxon>
    </lineage>
</organism>
<proteinExistence type="predicted"/>
<keyword evidence="2" id="KW-1185">Reference proteome</keyword>
<evidence type="ECO:0000313" key="2">
    <source>
        <dbReference type="Proteomes" id="UP000078336"/>
    </source>
</evidence>
<dbReference type="AlphaFoldDB" id="A0A178T5V9"/>
<gene>
    <name evidence="1" type="ORF">TAF16_0616</name>
</gene>
<accession>A0A178T5V9</accession>
<name>A0A178T5V9_9BACL</name>